<gene>
    <name evidence="1" type="ORF">SAMN02799615_00242</name>
</gene>
<reference evidence="2" key="1">
    <citation type="submission" date="2016-10" db="EMBL/GenBank/DDBJ databases">
        <authorList>
            <person name="Varghese N."/>
            <person name="Submissions S."/>
        </authorList>
    </citation>
    <scope>NUCLEOTIDE SEQUENCE [LARGE SCALE GENOMIC DNA]</scope>
    <source>
        <strain evidence="2">UNC178MFTsu3.1</strain>
    </source>
</reference>
<keyword evidence="2" id="KW-1185">Reference proteome</keyword>
<evidence type="ECO:0000313" key="1">
    <source>
        <dbReference type="EMBL" id="SFE06221.1"/>
    </source>
</evidence>
<proteinExistence type="predicted"/>
<dbReference type="AlphaFoldDB" id="A0A1I1XGD3"/>
<name>A0A1I1XGD3_9GAMM</name>
<sequence length="78" mass="8346">MTEPSARPAPPGFVVLQQTAAGQWRLLGEVSRKPGLTAQAARTQAIMEITAGRAKVGETYAAVLRSEWVVAQNWSPPS</sequence>
<dbReference type="STRING" id="500610.SAMN02799615_00242"/>
<organism evidence="1 2">
    <name type="scientific">Dyella marensis</name>
    <dbReference type="NCBI Taxonomy" id="500610"/>
    <lineage>
        <taxon>Bacteria</taxon>
        <taxon>Pseudomonadati</taxon>
        <taxon>Pseudomonadota</taxon>
        <taxon>Gammaproteobacteria</taxon>
        <taxon>Lysobacterales</taxon>
        <taxon>Rhodanobacteraceae</taxon>
        <taxon>Dyella</taxon>
    </lineage>
</organism>
<dbReference type="RefSeq" id="WP_026634270.1">
    <property type="nucleotide sequence ID" value="NZ_FONH01000001.1"/>
</dbReference>
<dbReference type="EMBL" id="FONH01000001">
    <property type="protein sequence ID" value="SFE06221.1"/>
    <property type="molecule type" value="Genomic_DNA"/>
</dbReference>
<evidence type="ECO:0000313" key="2">
    <source>
        <dbReference type="Proteomes" id="UP000199477"/>
    </source>
</evidence>
<dbReference type="Proteomes" id="UP000199477">
    <property type="component" value="Unassembled WGS sequence"/>
</dbReference>
<protein>
    <submittedName>
        <fullName evidence="1">Uncharacterized protein</fullName>
    </submittedName>
</protein>
<accession>A0A1I1XGD3</accession>